<reference evidence="4" key="2">
    <citation type="submission" date="2022-10" db="EMBL/GenBank/DDBJ databases">
        <authorList>
            <person name="Kostovova I."/>
            <person name="Moravkova M."/>
            <person name="Pechar R."/>
        </authorList>
    </citation>
    <scope>NUCLEOTIDE SEQUENCE</scope>
    <source>
        <strain evidence="4">M490A</strain>
    </source>
</reference>
<dbReference type="PIRSF" id="PIRSF033490">
    <property type="entry name" value="MazF"/>
    <property type="match status" value="1"/>
</dbReference>
<evidence type="ECO:0000256" key="3">
    <source>
        <dbReference type="PIRNR" id="PIRNR033490"/>
    </source>
</evidence>
<dbReference type="GO" id="GO:0006402">
    <property type="term" value="P:mRNA catabolic process"/>
    <property type="evidence" value="ECO:0007669"/>
    <property type="project" value="TreeGrafter"/>
</dbReference>
<dbReference type="SUPFAM" id="SSF50118">
    <property type="entry name" value="Cell growth inhibitor/plasmid maintenance toxic component"/>
    <property type="match status" value="1"/>
</dbReference>
<dbReference type="GO" id="GO:0016075">
    <property type="term" value="P:rRNA catabolic process"/>
    <property type="evidence" value="ECO:0007669"/>
    <property type="project" value="TreeGrafter"/>
</dbReference>
<dbReference type="EMBL" id="JAOTGY010000007">
    <property type="protein sequence ID" value="MDB6258042.1"/>
    <property type="molecule type" value="Genomic_DNA"/>
</dbReference>
<dbReference type="AlphaFoldDB" id="A0A9X4AAK4"/>
<reference evidence="4" key="1">
    <citation type="journal article" date="2022" name="Microorganisms">
        <title>Antibiotic Susceptibility, Resistance Gene Determinants and Corresponding Genomic Regions in Lactobacillus amylovorus Isolates Derived from Wild Boars and Domestic Pigs.</title>
        <authorList>
            <person name="Moravkova M."/>
            <person name="Kostovova I."/>
            <person name="Kavanova K."/>
            <person name="Pechar R."/>
            <person name="Stanek S."/>
            <person name="Brychta A."/>
            <person name="Zeman M."/>
            <person name="Kubasova T."/>
        </authorList>
    </citation>
    <scope>NUCLEOTIDE SEQUENCE</scope>
    <source>
        <strain evidence="4">M490A</strain>
    </source>
</reference>
<keyword evidence="3" id="KW-0255">Endonuclease</keyword>
<organism evidence="4 5">
    <name type="scientific">Lactobacillus amylovorus</name>
    <dbReference type="NCBI Taxonomy" id="1604"/>
    <lineage>
        <taxon>Bacteria</taxon>
        <taxon>Bacillati</taxon>
        <taxon>Bacillota</taxon>
        <taxon>Bacilli</taxon>
        <taxon>Lactobacillales</taxon>
        <taxon>Lactobacillaceae</taxon>
        <taxon>Lactobacillus</taxon>
    </lineage>
</organism>
<dbReference type="PANTHER" id="PTHR33988">
    <property type="entry name" value="ENDORIBONUCLEASE MAZF-RELATED"/>
    <property type="match status" value="1"/>
</dbReference>
<evidence type="ECO:0000256" key="2">
    <source>
        <dbReference type="ARBA" id="ARBA00022649"/>
    </source>
</evidence>
<keyword evidence="3" id="KW-0540">Nuclease</keyword>
<dbReference type="Pfam" id="PF02452">
    <property type="entry name" value="PemK_toxin"/>
    <property type="match status" value="1"/>
</dbReference>
<proteinExistence type="inferred from homology"/>
<gene>
    <name evidence="4" type="ORF">ODU72_05025</name>
</gene>
<dbReference type="Gene3D" id="2.30.30.110">
    <property type="match status" value="1"/>
</dbReference>
<comment type="caution">
    <text evidence="4">The sequence shown here is derived from an EMBL/GenBank/DDBJ whole genome shotgun (WGS) entry which is preliminary data.</text>
</comment>
<protein>
    <recommendedName>
        <fullName evidence="3">mRNA interferase</fullName>
        <ecNumber evidence="3">3.1.-.-</ecNumber>
    </recommendedName>
</protein>
<dbReference type="PANTHER" id="PTHR33988:SF3">
    <property type="entry name" value="ENDORIBONUCLEASE TOXIN CHPB-RELATED"/>
    <property type="match status" value="1"/>
</dbReference>
<dbReference type="InterPro" id="IPR011067">
    <property type="entry name" value="Plasmid_toxin/cell-grow_inhib"/>
</dbReference>
<comment type="function">
    <text evidence="3">Toxic component of a type II toxin-antitoxin (TA) system.</text>
</comment>
<comment type="similarity">
    <text evidence="1 3">Belongs to the PemK/MazF family.</text>
</comment>
<dbReference type="GO" id="GO:0004521">
    <property type="term" value="F:RNA endonuclease activity"/>
    <property type="evidence" value="ECO:0007669"/>
    <property type="project" value="TreeGrafter"/>
</dbReference>
<evidence type="ECO:0000313" key="4">
    <source>
        <dbReference type="EMBL" id="MDB6258042.1"/>
    </source>
</evidence>
<dbReference type="RefSeq" id="WP_271880804.1">
    <property type="nucleotide sequence ID" value="NZ_JAOTGY010000007.1"/>
</dbReference>
<evidence type="ECO:0000313" key="5">
    <source>
        <dbReference type="Proteomes" id="UP001141981"/>
    </source>
</evidence>
<dbReference type="GO" id="GO:0003677">
    <property type="term" value="F:DNA binding"/>
    <property type="evidence" value="ECO:0007669"/>
    <property type="project" value="InterPro"/>
</dbReference>
<accession>A0A9X4AAK4</accession>
<keyword evidence="2" id="KW-1277">Toxin-antitoxin system</keyword>
<dbReference type="Proteomes" id="UP001141981">
    <property type="component" value="Unassembled WGS sequence"/>
</dbReference>
<dbReference type="InterPro" id="IPR003477">
    <property type="entry name" value="PemK-like"/>
</dbReference>
<dbReference type="EC" id="3.1.-.-" evidence="3"/>
<name>A0A9X4AAK4_LACAM</name>
<sequence>MVRREVKQGDIVKLNLNPIAGHEQAGYRPVLVVSNNECNKVCGGVVKVVPITTNSKDFPLHLEIPEGLNIHGKLEIEHERSIDIVARGYQYFCSVPEDFLNKVLNRIKMTY</sequence>
<keyword evidence="3" id="KW-0378">Hydrolase</keyword>
<evidence type="ECO:0000256" key="1">
    <source>
        <dbReference type="ARBA" id="ARBA00007521"/>
    </source>
</evidence>
<dbReference type="GO" id="GO:0016787">
    <property type="term" value="F:hydrolase activity"/>
    <property type="evidence" value="ECO:0007669"/>
    <property type="project" value="UniProtKB-KW"/>
</dbReference>